<dbReference type="PANTHER" id="PTHR43833">
    <property type="entry name" value="POTASSIUM CHANNEL PROTEIN 2-RELATED-RELATED"/>
    <property type="match status" value="1"/>
</dbReference>
<dbReference type="PROSITE" id="PS51202">
    <property type="entry name" value="RCK_C"/>
    <property type="match status" value="1"/>
</dbReference>
<evidence type="ECO:0000256" key="3">
    <source>
        <dbReference type="SAM" id="Phobius"/>
    </source>
</evidence>
<dbReference type="PANTHER" id="PTHR43833:SF9">
    <property type="entry name" value="POTASSIUM CHANNEL PROTEIN YUGO-RELATED"/>
    <property type="match status" value="1"/>
</dbReference>
<keyword evidence="3" id="KW-0472">Membrane</keyword>
<dbReference type="SUPFAM" id="SSF81324">
    <property type="entry name" value="Voltage-gated potassium channels"/>
    <property type="match status" value="1"/>
</dbReference>
<feature type="domain" description="RCK C-terminal" evidence="5">
    <location>
        <begin position="254"/>
        <end position="337"/>
    </location>
</feature>
<dbReference type="InterPro" id="IPR006037">
    <property type="entry name" value="RCK_C"/>
</dbReference>
<accession>A0A921AW69</accession>
<reference evidence="6" key="2">
    <citation type="submission" date="2021-09" db="EMBL/GenBank/DDBJ databases">
        <authorList>
            <person name="Gilroy R."/>
        </authorList>
    </citation>
    <scope>NUCLEOTIDE SEQUENCE</scope>
    <source>
        <strain evidence="6">ChiGjej2B2-19336</strain>
    </source>
</reference>
<sequence>MLCQKGARRNFGYFFRFILVLAVCVAVFSVLFHYIMEYEGREYSWITGLYWTLTVMSTLGFGDITFHSDLGMIFSIVVLLTGIVGLLIVLPSSFIQFVYTPWLEAQKKKEVKHSLPASVRSHIIIVGISPVTRNLAQVLSRYGFFSVLLCANTQQALDLMDLGLHAVVGDYDDAEVYRGLHAQNARIVVALDADVRNINVAFTLRELDKNVPMVSRAEKDESIEILKLAGCSRVFQFRKVLGQSLTRRVISGSLTVSPLATFGPLVVAEAPVKQTSLSGQTLRESNLRGRTGVNVVGLWNHGVFEHPGPDTVLEEHKVLVMAGSRRQMDNFSRFVAREEAAPEQAGPVLVLGGGRVGTAAALALKERGQDVVVVDRSNISSRIPGVRVQVGDASDPVTLEKAGIRTSPSIIITTHDDDINIYLTIYCRKLRPDVQIITRTNLDRNVHVLHMAGADLVLSLASLVANDIINLLEPGRVFMLNEGLNIFRAVAGVGLAGKNLVNSGIRKNLRCNVVAVKTASGEMLVNPDPHREFQAADELFLIGDAASETAYYEAYWPDRGMSDEKQASSGEKLHEPGTSWFSF</sequence>
<feature type="transmembrane region" description="Helical" evidence="3">
    <location>
        <begin position="48"/>
        <end position="66"/>
    </location>
</feature>
<reference evidence="6" key="1">
    <citation type="journal article" date="2021" name="PeerJ">
        <title>Extensive microbial diversity within the chicken gut microbiome revealed by metagenomics and culture.</title>
        <authorList>
            <person name="Gilroy R."/>
            <person name="Ravi A."/>
            <person name="Getino M."/>
            <person name="Pursley I."/>
            <person name="Horton D.L."/>
            <person name="Alikhan N.F."/>
            <person name="Baker D."/>
            <person name="Gharbi K."/>
            <person name="Hall N."/>
            <person name="Watson M."/>
            <person name="Adriaenssens E.M."/>
            <person name="Foster-Nyarko E."/>
            <person name="Jarju S."/>
            <person name="Secka A."/>
            <person name="Antonio M."/>
            <person name="Oren A."/>
            <person name="Chaudhuri R.R."/>
            <person name="La Ragione R."/>
            <person name="Hildebrand F."/>
            <person name="Pallen M.J."/>
        </authorList>
    </citation>
    <scope>NUCLEOTIDE SEQUENCE</scope>
    <source>
        <strain evidence="6">ChiGjej2B2-19336</strain>
    </source>
</reference>
<feature type="domain" description="RCK N-terminal" evidence="4">
    <location>
        <begin position="345"/>
        <end position="459"/>
    </location>
</feature>
<dbReference type="SUPFAM" id="SSF116726">
    <property type="entry name" value="TrkA C-terminal domain-like"/>
    <property type="match status" value="2"/>
</dbReference>
<dbReference type="GO" id="GO:0006813">
    <property type="term" value="P:potassium ion transport"/>
    <property type="evidence" value="ECO:0007669"/>
    <property type="project" value="InterPro"/>
</dbReference>
<dbReference type="InterPro" id="IPR036291">
    <property type="entry name" value="NAD(P)-bd_dom_sf"/>
</dbReference>
<evidence type="ECO:0000256" key="2">
    <source>
        <dbReference type="SAM" id="MobiDB-lite"/>
    </source>
</evidence>
<dbReference type="EMBL" id="DYZA01000116">
    <property type="protein sequence ID" value="HJD97181.1"/>
    <property type="molecule type" value="Genomic_DNA"/>
</dbReference>
<comment type="subcellular location">
    <subcellularLocation>
        <location evidence="1">Cell membrane</location>
        <topology evidence="1">Multi-pass membrane protein</topology>
    </subcellularLocation>
</comment>
<evidence type="ECO:0000313" key="6">
    <source>
        <dbReference type="EMBL" id="HJD97181.1"/>
    </source>
</evidence>
<feature type="compositionally biased region" description="Basic and acidic residues" evidence="2">
    <location>
        <begin position="562"/>
        <end position="575"/>
    </location>
</feature>
<gene>
    <name evidence="6" type="ORF">K8W16_06010</name>
</gene>
<evidence type="ECO:0000259" key="5">
    <source>
        <dbReference type="PROSITE" id="PS51202"/>
    </source>
</evidence>
<feature type="transmembrane region" description="Helical" evidence="3">
    <location>
        <begin position="73"/>
        <end position="99"/>
    </location>
</feature>
<dbReference type="InterPro" id="IPR013099">
    <property type="entry name" value="K_chnl_dom"/>
</dbReference>
<protein>
    <submittedName>
        <fullName evidence="6">NAD-binding protein</fullName>
    </submittedName>
</protein>
<evidence type="ECO:0000259" key="4">
    <source>
        <dbReference type="PROSITE" id="PS51201"/>
    </source>
</evidence>
<dbReference type="Pfam" id="PF02080">
    <property type="entry name" value="TrkA_C"/>
    <property type="match status" value="1"/>
</dbReference>
<dbReference type="Gene3D" id="3.30.70.1450">
    <property type="entry name" value="Regulator of K+ conductance, C-terminal domain"/>
    <property type="match status" value="2"/>
</dbReference>
<feature type="transmembrane region" description="Helical" evidence="3">
    <location>
        <begin position="12"/>
        <end position="36"/>
    </location>
</feature>
<dbReference type="PROSITE" id="PS51201">
    <property type="entry name" value="RCK_N"/>
    <property type="match status" value="2"/>
</dbReference>
<dbReference type="Pfam" id="PF07885">
    <property type="entry name" value="Ion_trans_2"/>
    <property type="match status" value="1"/>
</dbReference>
<keyword evidence="3" id="KW-0812">Transmembrane</keyword>
<feature type="region of interest" description="Disordered" evidence="2">
    <location>
        <begin position="562"/>
        <end position="583"/>
    </location>
</feature>
<evidence type="ECO:0000313" key="7">
    <source>
        <dbReference type="Proteomes" id="UP000698963"/>
    </source>
</evidence>
<dbReference type="InterPro" id="IPR036721">
    <property type="entry name" value="RCK_C_sf"/>
</dbReference>
<dbReference type="Gene3D" id="3.40.50.720">
    <property type="entry name" value="NAD(P)-binding Rossmann-like Domain"/>
    <property type="match status" value="2"/>
</dbReference>
<dbReference type="Gene3D" id="1.10.287.70">
    <property type="match status" value="1"/>
</dbReference>
<comment type="caution">
    <text evidence="6">The sequence shown here is derived from an EMBL/GenBank/DDBJ whole genome shotgun (WGS) entry which is preliminary data.</text>
</comment>
<dbReference type="GO" id="GO:0005886">
    <property type="term" value="C:plasma membrane"/>
    <property type="evidence" value="ECO:0007669"/>
    <property type="project" value="UniProtKB-SubCell"/>
</dbReference>
<feature type="domain" description="RCK N-terminal" evidence="4">
    <location>
        <begin position="120"/>
        <end position="241"/>
    </location>
</feature>
<dbReference type="Pfam" id="PF02254">
    <property type="entry name" value="TrkA_N"/>
    <property type="match status" value="2"/>
</dbReference>
<keyword evidence="3" id="KW-1133">Transmembrane helix</keyword>
<dbReference type="SUPFAM" id="SSF51735">
    <property type="entry name" value="NAD(P)-binding Rossmann-fold domains"/>
    <property type="match status" value="2"/>
</dbReference>
<dbReference type="GO" id="GO:0008324">
    <property type="term" value="F:monoatomic cation transmembrane transporter activity"/>
    <property type="evidence" value="ECO:0007669"/>
    <property type="project" value="InterPro"/>
</dbReference>
<dbReference type="InterPro" id="IPR050721">
    <property type="entry name" value="Trk_Ktr_HKT_K-transport"/>
</dbReference>
<dbReference type="RefSeq" id="WP_304122086.1">
    <property type="nucleotide sequence ID" value="NZ_DYZA01000116.1"/>
</dbReference>
<dbReference type="Proteomes" id="UP000698963">
    <property type="component" value="Unassembled WGS sequence"/>
</dbReference>
<dbReference type="AlphaFoldDB" id="A0A921AW69"/>
<organism evidence="6 7">
    <name type="scientific">Mailhella massiliensis</name>
    <dbReference type="NCBI Taxonomy" id="1903261"/>
    <lineage>
        <taxon>Bacteria</taxon>
        <taxon>Pseudomonadati</taxon>
        <taxon>Thermodesulfobacteriota</taxon>
        <taxon>Desulfovibrionia</taxon>
        <taxon>Desulfovibrionales</taxon>
        <taxon>Desulfovibrionaceae</taxon>
        <taxon>Mailhella</taxon>
    </lineage>
</organism>
<proteinExistence type="predicted"/>
<name>A0A921AW69_9BACT</name>
<dbReference type="InterPro" id="IPR003148">
    <property type="entry name" value="RCK_N"/>
</dbReference>
<evidence type="ECO:0000256" key="1">
    <source>
        <dbReference type="ARBA" id="ARBA00004651"/>
    </source>
</evidence>